<sequence>MKFITMILALLMVMKHKKRCSSSSSSCCLKLSSFLLSCLSTSCTSLPSPPPLRWCSTHICSSATMCSPSSRTLATSRLIVSMSRLSMYVPFAAASSCTSARRARAADRPPPPPPENRDADVMIGNAANAARMCTPMQAPTTAATATTAMNDTDIACLILAARLILIRAFFLPASSPPRSSPELSRTSLSLACDAASAVNGCPSAAETSARPETPTSAASLRSVRFSGL</sequence>
<evidence type="ECO:0000256" key="2">
    <source>
        <dbReference type="SAM" id="SignalP"/>
    </source>
</evidence>
<evidence type="ECO:0000256" key="1">
    <source>
        <dbReference type="SAM" id="MobiDB-lite"/>
    </source>
</evidence>
<dbReference type="Gramene" id="LPERR03G03400.2">
    <property type="protein sequence ID" value="LPERR03G03400.2"/>
    <property type="gene ID" value="LPERR03G03400"/>
</dbReference>
<reference evidence="3 4" key="1">
    <citation type="submission" date="2012-08" db="EMBL/GenBank/DDBJ databases">
        <title>Oryza genome evolution.</title>
        <authorList>
            <person name="Wing R.A."/>
        </authorList>
    </citation>
    <scope>NUCLEOTIDE SEQUENCE</scope>
</reference>
<protein>
    <recommendedName>
        <fullName evidence="5">Secreted protein</fullName>
    </recommendedName>
</protein>
<reference evidence="3" key="3">
    <citation type="submission" date="2015-04" db="UniProtKB">
        <authorList>
            <consortium name="EnsemblPlants"/>
        </authorList>
    </citation>
    <scope>IDENTIFICATION</scope>
</reference>
<feature type="chain" id="PRO_5002347689" description="Secreted protein" evidence="2">
    <location>
        <begin position="21"/>
        <end position="228"/>
    </location>
</feature>
<reference evidence="4" key="2">
    <citation type="submission" date="2013-12" db="EMBL/GenBank/DDBJ databases">
        <authorList>
            <person name="Yu Y."/>
            <person name="Lee S."/>
            <person name="de Baynast K."/>
            <person name="Wissotski M."/>
            <person name="Liu L."/>
            <person name="Talag J."/>
            <person name="Goicoechea J."/>
            <person name="Angelova A."/>
            <person name="Jetty R."/>
            <person name="Kudrna D."/>
            <person name="Golser W."/>
            <person name="Rivera L."/>
            <person name="Zhang J."/>
            <person name="Wing R."/>
        </authorList>
    </citation>
    <scope>NUCLEOTIDE SEQUENCE</scope>
</reference>
<dbReference type="AlphaFoldDB" id="A0A0D9VPK0"/>
<dbReference type="Proteomes" id="UP000032180">
    <property type="component" value="Chromosome 3"/>
</dbReference>
<proteinExistence type="predicted"/>
<evidence type="ECO:0008006" key="5">
    <source>
        <dbReference type="Google" id="ProtNLM"/>
    </source>
</evidence>
<evidence type="ECO:0000313" key="3">
    <source>
        <dbReference type="EnsemblPlants" id="LPERR03G03400.2"/>
    </source>
</evidence>
<feature type="region of interest" description="Disordered" evidence="1">
    <location>
        <begin position="202"/>
        <end position="228"/>
    </location>
</feature>
<dbReference type="EnsemblPlants" id="LPERR03G03400.2">
    <property type="protein sequence ID" value="LPERR03G03400.2"/>
    <property type="gene ID" value="LPERR03G03400"/>
</dbReference>
<keyword evidence="2" id="KW-0732">Signal</keyword>
<accession>A0A0D9VPK0</accession>
<feature type="signal peptide" evidence="2">
    <location>
        <begin position="1"/>
        <end position="20"/>
    </location>
</feature>
<name>A0A0D9VPK0_9ORYZ</name>
<organism evidence="3 4">
    <name type="scientific">Leersia perrieri</name>
    <dbReference type="NCBI Taxonomy" id="77586"/>
    <lineage>
        <taxon>Eukaryota</taxon>
        <taxon>Viridiplantae</taxon>
        <taxon>Streptophyta</taxon>
        <taxon>Embryophyta</taxon>
        <taxon>Tracheophyta</taxon>
        <taxon>Spermatophyta</taxon>
        <taxon>Magnoliopsida</taxon>
        <taxon>Liliopsida</taxon>
        <taxon>Poales</taxon>
        <taxon>Poaceae</taxon>
        <taxon>BOP clade</taxon>
        <taxon>Oryzoideae</taxon>
        <taxon>Oryzeae</taxon>
        <taxon>Oryzinae</taxon>
        <taxon>Leersia</taxon>
    </lineage>
</organism>
<dbReference type="HOGENOM" id="CLU_1216299_0_0_1"/>
<keyword evidence="4" id="KW-1185">Reference proteome</keyword>
<evidence type="ECO:0000313" key="4">
    <source>
        <dbReference type="Proteomes" id="UP000032180"/>
    </source>
</evidence>